<protein>
    <submittedName>
        <fullName evidence="1">Uncharacterized protein</fullName>
    </submittedName>
</protein>
<sequence>EILAGRLDLAEDRVQTTCGACATHGTYASRATHGTYASRATHGTYATWATCGAYATWGTHASLWPGSCRHRMGPIQQ</sequence>
<keyword evidence="2" id="KW-1185">Reference proteome</keyword>
<evidence type="ECO:0000313" key="2">
    <source>
        <dbReference type="Proteomes" id="UP001266305"/>
    </source>
</evidence>
<feature type="non-terminal residue" evidence="1">
    <location>
        <position position="1"/>
    </location>
</feature>
<accession>A0ABQ9TFX8</accession>
<reference evidence="1 2" key="1">
    <citation type="submission" date="2023-05" db="EMBL/GenBank/DDBJ databases">
        <title>B98-5 Cell Line De Novo Hybrid Assembly: An Optical Mapping Approach.</title>
        <authorList>
            <person name="Kananen K."/>
            <person name="Auerbach J.A."/>
            <person name="Kautto E."/>
            <person name="Blachly J.S."/>
        </authorList>
    </citation>
    <scope>NUCLEOTIDE SEQUENCE [LARGE SCALE GENOMIC DNA]</scope>
    <source>
        <strain evidence="1">B95-8</strain>
        <tissue evidence="1">Cell line</tissue>
    </source>
</reference>
<proteinExistence type="predicted"/>
<name>A0ABQ9TFX8_SAGOE</name>
<organism evidence="1 2">
    <name type="scientific">Saguinus oedipus</name>
    <name type="common">Cotton-top tamarin</name>
    <name type="synonym">Oedipomidas oedipus</name>
    <dbReference type="NCBI Taxonomy" id="9490"/>
    <lineage>
        <taxon>Eukaryota</taxon>
        <taxon>Metazoa</taxon>
        <taxon>Chordata</taxon>
        <taxon>Craniata</taxon>
        <taxon>Vertebrata</taxon>
        <taxon>Euteleostomi</taxon>
        <taxon>Mammalia</taxon>
        <taxon>Eutheria</taxon>
        <taxon>Euarchontoglires</taxon>
        <taxon>Primates</taxon>
        <taxon>Haplorrhini</taxon>
        <taxon>Platyrrhini</taxon>
        <taxon>Cebidae</taxon>
        <taxon>Callitrichinae</taxon>
        <taxon>Saguinus</taxon>
    </lineage>
</organism>
<dbReference type="EMBL" id="JASSZA010000023">
    <property type="protein sequence ID" value="KAK2083653.1"/>
    <property type="molecule type" value="Genomic_DNA"/>
</dbReference>
<dbReference type="Proteomes" id="UP001266305">
    <property type="component" value="Unassembled WGS sequence"/>
</dbReference>
<evidence type="ECO:0000313" key="1">
    <source>
        <dbReference type="EMBL" id="KAK2083653.1"/>
    </source>
</evidence>
<gene>
    <name evidence="1" type="ORF">P7K49_038889</name>
</gene>
<comment type="caution">
    <text evidence="1">The sequence shown here is derived from an EMBL/GenBank/DDBJ whole genome shotgun (WGS) entry which is preliminary data.</text>
</comment>